<evidence type="ECO:0000313" key="1">
    <source>
        <dbReference type="EMBL" id="OGD97073.1"/>
    </source>
</evidence>
<gene>
    <name evidence="1" type="ORF">A3A49_00890</name>
</gene>
<reference evidence="1 2" key="1">
    <citation type="journal article" date="2016" name="Nat. Commun.">
        <title>Thousands of microbial genomes shed light on interconnected biogeochemical processes in an aquifer system.</title>
        <authorList>
            <person name="Anantharaman K."/>
            <person name="Brown C.T."/>
            <person name="Hug L.A."/>
            <person name="Sharon I."/>
            <person name="Castelle C.J."/>
            <person name="Probst A.J."/>
            <person name="Thomas B.C."/>
            <person name="Singh A."/>
            <person name="Wilkins M.J."/>
            <person name="Karaoz U."/>
            <person name="Brodie E.L."/>
            <person name="Williams K.H."/>
            <person name="Hubbard S.S."/>
            <person name="Banfield J.F."/>
        </authorList>
    </citation>
    <scope>NUCLEOTIDE SEQUENCE [LARGE SCALE GENOMIC DNA]</scope>
</reference>
<name>A0A1F5GYW6_9BACT</name>
<dbReference type="InterPro" id="IPR037914">
    <property type="entry name" value="SpoVT-AbrB_sf"/>
</dbReference>
<dbReference type="AlphaFoldDB" id="A0A1F5GYW6"/>
<organism evidence="1 2">
    <name type="scientific">Candidatus Curtissbacteria bacterium RIFCSPLOWO2_01_FULL_38_11b</name>
    <dbReference type="NCBI Taxonomy" id="1797725"/>
    <lineage>
        <taxon>Bacteria</taxon>
        <taxon>Candidatus Curtissiibacteriota</taxon>
    </lineage>
</organism>
<protein>
    <recommendedName>
        <fullName evidence="3">SpoVT-AbrB domain-containing protein</fullName>
    </recommendedName>
</protein>
<dbReference type="Proteomes" id="UP000176740">
    <property type="component" value="Unassembled WGS sequence"/>
</dbReference>
<dbReference type="Gene3D" id="2.10.260.10">
    <property type="match status" value="1"/>
</dbReference>
<accession>A0A1F5GYW6</accession>
<dbReference type="EMBL" id="MFBO01000039">
    <property type="protein sequence ID" value="OGD97073.1"/>
    <property type="molecule type" value="Genomic_DNA"/>
</dbReference>
<comment type="caution">
    <text evidence="1">The sequence shown here is derived from an EMBL/GenBank/DDBJ whole genome shotgun (WGS) entry which is preliminary data.</text>
</comment>
<dbReference type="SUPFAM" id="SSF89447">
    <property type="entry name" value="AbrB/MazE/MraZ-like"/>
    <property type="match status" value="1"/>
</dbReference>
<sequence length="89" mass="10408">MRIQTAVVVRDKGQVTIPEKIRKSIDWITPSSVVTVTAEKPNEIIIQPYEQKKVDWDKLWKDLKRVRSYRGKGRGNLSAFIAEDRLTRR</sequence>
<dbReference type="STRING" id="1797725.A3A49_00890"/>
<evidence type="ECO:0000313" key="2">
    <source>
        <dbReference type="Proteomes" id="UP000176740"/>
    </source>
</evidence>
<evidence type="ECO:0008006" key="3">
    <source>
        <dbReference type="Google" id="ProtNLM"/>
    </source>
</evidence>
<proteinExistence type="predicted"/>